<proteinExistence type="predicted"/>
<dbReference type="AlphaFoldDB" id="A0ABD1C6P8"/>
<accession>A0ABD1C6P8</accession>
<dbReference type="InterPro" id="IPR021109">
    <property type="entry name" value="Peptidase_aspartic_dom_sf"/>
</dbReference>
<dbReference type="PANTHER" id="PTHR33067:SF31">
    <property type="entry name" value="RNA-DIRECTED DNA POLYMERASE"/>
    <property type="match status" value="1"/>
</dbReference>
<evidence type="ECO:0000256" key="1">
    <source>
        <dbReference type="SAM" id="MobiDB-lite"/>
    </source>
</evidence>
<name>A0ABD1C6P8_CARAN</name>
<gene>
    <name evidence="2" type="ORF">V5N11_019204</name>
</gene>
<organism evidence="2 3">
    <name type="scientific">Cardamine amara subsp. amara</name>
    <dbReference type="NCBI Taxonomy" id="228776"/>
    <lineage>
        <taxon>Eukaryota</taxon>
        <taxon>Viridiplantae</taxon>
        <taxon>Streptophyta</taxon>
        <taxon>Embryophyta</taxon>
        <taxon>Tracheophyta</taxon>
        <taxon>Spermatophyta</taxon>
        <taxon>Magnoliopsida</taxon>
        <taxon>eudicotyledons</taxon>
        <taxon>Gunneridae</taxon>
        <taxon>Pentapetalae</taxon>
        <taxon>rosids</taxon>
        <taxon>malvids</taxon>
        <taxon>Brassicales</taxon>
        <taxon>Brassicaceae</taxon>
        <taxon>Cardamineae</taxon>
        <taxon>Cardamine</taxon>
    </lineage>
</organism>
<evidence type="ECO:0000313" key="3">
    <source>
        <dbReference type="Proteomes" id="UP001558713"/>
    </source>
</evidence>
<dbReference type="Proteomes" id="UP001558713">
    <property type="component" value="Unassembled WGS sequence"/>
</dbReference>
<feature type="compositionally biased region" description="Basic and acidic residues" evidence="1">
    <location>
        <begin position="175"/>
        <end position="188"/>
    </location>
</feature>
<feature type="region of interest" description="Disordered" evidence="1">
    <location>
        <begin position="170"/>
        <end position="213"/>
    </location>
</feature>
<reference evidence="2 3" key="1">
    <citation type="submission" date="2024-04" db="EMBL/GenBank/DDBJ databases">
        <title>Genome assembly C_amara_ONT_v2.</title>
        <authorList>
            <person name="Yant L."/>
            <person name="Moore C."/>
            <person name="Slenker M."/>
        </authorList>
    </citation>
    <scope>NUCLEOTIDE SEQUENCE [LARGE SCALE GENOMIC DNA]</scope>
    <source>
        <tissue evidence="2">Leaf</tissue>
    </source>
</reference>
<keyword evidence="3" id="KW-1185">Reference proteome</keyword>
<sequence length="213" mass="23869">MPLSVAERLGYEDYKPSKISLVLANRIVRRPYGMLKIWALPIGHIEVPTDFIVMEMDEEPKNPLILGRPFLASSGAVIDVKEGKIVLKFGKDLLMKFDIERDPRKLTINGQLFAIEVGNKEADAVTQEPLPSYIPLDVAEQPPNSPDGSNMGWHDQRDYLSDEQEMHLQHLALEVSREDEVSDAESRVKSIGSNDEGISWTRPCHSSSSIEST</sequence>
<protein>
    <submittedName>
        <fullName evidence="2">Uncharacterized protein</fullName>
    </submittedName>
</protein>
<comment type="caution">
    <text evidence="2">The sequence shown here is derived from an EMBL/GenBank/DDBJ whole genome shotgun (WGS) entry which is preliminary data.</text>
</comment>
<dbReference type="CDD" id="cd00303">
    <property type="entry name" value="retropepsin_like"/>
    <property type="match status" value="1"/>
</dbReference>
<feature type="compositionally biased region" description="Polar residues" evidence="1">
    <location>
        <begin position="204"/>
        <end position="213"/>
    </location>
</feature>
<evidence type="ECO:0000313" key="2">
    <source>
        <dbReference type="EMBL" id="KAL1225072.1"/>
    </source>
</evidence>
<dbReference type="PANTHER" id="PTHR33067">
    <property type="entry name" value="RNA-DIRECTED DNA POLYMERASE-RELATED"/>
    <property type="match status" value="1"/>
</dbReference>
<dbReference type="Gene3D" id="2.40.70.10">
    <property type="entry name" value="Acid Proteases"/>
    <property type="match status" value="1"/>
</dbReference>
<dbReference type="EMBL" id="JBANAX010000041">
    <property type="protein sequence ID" value="KAL1225072.1"/>
    <property type="molecule type" value="Genomic_DNA"/>
</dbReference>